<evidence type="ECO:0000313" key="2">
    <source>
        <dbReference type="Proteomes" id="UP000390336"/>
    </source>
</evidence>
<dbReference type="AlphaFoldDB" id="A0AAP9GB88"/>
<evidence type="ECO:0000313" key="1">
    <source>
        <dbReference type="EMBL" id="QGH46860.1"/>
    </source>
</evidence>
<proteinExistence type="predicted"/>
<dbReference type="EMBL" id="CP045859">
    <property type="protein sequence ID" value="QGH46860.1"/>
    <property type="molecule type" value="Genomic_DNA"/>
</dbReference>
<dbReference type="RefSeq" id="WP_054824860.1">
    <property type="nucleotide sequence ID" value="NZ_CP045859.1"/>
</dbReference>
<accession>A0AAP9GB88</accession>
<sequence>MIINKEEVIQSIERFKDTDGVKANDIYHRVLKDVTGICIFSSFLTQEGKNKVSEFDTIFQLAMEEIEEREYRIKLAAVDLTGLTEVEKGNHVNQDIYKYGRGELDRIRTLFQELDDDEKREIKPFIDLYNQTIGSSFNFGTASSVEAQQKNDLAFRVIDKMFAKKFGMHICEIRHRLEMSEEEWVMTAKGQ</sequence>
<dbReference type="Proteomes" id="UP000390336">
    <property type="component" value="Chromosome 1"/>
</dbReference>
<gene>
    <name evidence="1" type="ORF">APZ19_07050</name>
</gene>
<name>A0AAP9GB88_9VIBR</name>
<protein>
    <submittedName>
        <fullName evidence="1">Uncharacterized protein</fullName>
    </submittedName>
</protein>
<reference evidence="1 2" key="1">
    <citation type="journal article" date="2015" name="Genome Announc.">
        <title>Draft Genome Sequence of Vibrio owensii Strain SH-14, Which Causes Shrimp Acute Hepatopancreatic Necrosis Disease.</title>
        <authorList>
            <person name="Liu L."/>
            <person name="Xiao J."/>
            <person name="Xia X."/>
            <person name="Pan Y."/>
            <person name="Yan S."/>
            <person name="Wang Y."/>
        </authorList>
    </citation>
    <scope>NUCLEOTIDE SEQUENCE [LARGE SCALE GENOMIC DNA]</scope>
    <source>
        <strain evidence="1 2">SH14</strain>
    </source>
</reference>
<organism evidence="1 2">
    <name type="scientific">Vibrio owensii</name>
    <dbReference type="NCBI Taxonomy" id="696485"/>
    <lineage>
        <taxon>Bacteria</taxon>
        <taxon>Pseudomonadati</taxon>
        <taxon>Pseudomonadota</taxon>
        <taxon>Gammaproteobacteria</taxon>
        <taxon>Vibrionales</taxon>
        <taxon>Vibrionaceae</taxon>
        <taxon>Vibrio</taxon>
    </lineage>
</organism>